<evidence type="ECO:0000313" key="5">
    <source>
        <dbReference type="EMBL" id="QDU67772.1"/>
    </source>
</evidence>
<dbReference type="AlphaFoldDB" id="A0A518BLB9"/>
<feature type="domain" description="Radical SAM core" evidence="4">
    <location>
        <begin position="39"/>
        <end position="216"/>
    </location>
</feature>
<evidence type="ECO:0000259" key="4">
    <source>
        <dbReference type="Pfam" id="PF04055"/>
    </source>
</evidence>
<dbReference type="InterPro" id="IPR058240">
    <property type="entry name" value="rSAM_sf"/>
</dbReference>
<evidence type="ECO:0000256" key="1">
    <source>
        <dbReference type="ARBA" id="ARBA00022723"/>
    </source>
</evidence>
<protein>
    <submittedName>
        <fullName evidence="5">Radical SAM superfamily protein</fullName>
    </submittedName>
</protein>
<dbReference type="GO" id="GO:0046872">
    <property type="term" value="F:metal ion binding"/>
    <property type="evidence" value="ECO:0007669"/>
    <property type="project" value="UniProtKB-KW"/>
</dbReference>
<name>A0A518BLB9_9BACT</name>
<keyword evidence="6" id="KW-1185">Reference proteome</keyword>
<dbReference type="PANTHER" id="PTHR43432:SF3">
    <property type="entry name" value="SLR0285 PROTEIN"/>
    <property type="match status" value="1"/>
</dbReference>
<sequence>MEWLGEPPATTTRVWEERAHSILSSNDSPDVPFRWSANAYRGCAHACAYCYARPTHEFLELGAGTDFESQLVVKTNAAECLALELARLSWRGETVCLSGNTDPYQPLEASYGLTRRMLEVCLARANPVVVISKGALVRRDVDLLRRLHERAGVQVHVSIAFADAEVARAMDPGAPTPARRFETLAILSDAGVPTGVAVSPLIPGLNESDVPTILERAAAAGATRAFSTLLRLPGQVPVIFEERLRAAFPGRADHVLSALRDMRGGELHEARFGRRMSGGGARWELAQQVFELHCRRNGLELGETARPALPAEARRPHQGELFA</sequence>
<dbReference type="GO" id="GO:0003824">
    <property type="term" value="F:catalytic activity"/>
    <property type="evidence" value="ECO:0007669"/>
    <property type="project" value="InterPro"/>
</dbReference>
<dbReference type="SUPFAM" id="SSF102114">
    <property type="entry name" value="Radical SAM enzymes"/>
    <property type="match status" value="1"/>
</dbReference>
<dbReference type="Gene3D" id="3.80.30.30">
    <property type="match status" value="1"/>
</dbReference>
<dbReference type="CDD" id="cd01335">
    <property type="entry name" value="Radical_SAM"/>
    <property type="match status" value="1"/>
</dbReference>
<gene>
    <name evidence="5" type="ORF">Pla133_28610</name>
</gene>
<evidence type="ECO:0000313" key="6">
    <source>
        <dbReference type="Proteomes" id="UP000316921"/>
    </source>
</evidence>
<dbReference type="PANTHER" id="PTHR43432">
    <property type="entry name" value="SLR0285 PROTEIN"/>
    <property type="match status" value="1"/>
</dbReference>
<keyword evidence="2" id="KW-0408">Iron</keyword>
<evidence type="ECO:0000256" key="2">
    <source>
        <dbReference type="ARBA" id="ARBA00023004"/>
    </source>
</evidence>
<reference evidence="5 6" key="1">
    <citation type="submission" date="2019-02" db="EMBL/GenBank/DDBJ databases">
        <title>Deep-cultivation of Planctomycetes and their phenomic and genomic characterization uncovers novel biology.</title>
        <authorList>
            <person name="Wiegand S."/>
            <person name="Jogler M."/>
            <person name="Boedeker C."/>
            <person name="Pinto D."/>
            <person name="Vollmers J."/>
            <person name="Rivas-Marin E."/>
            <person name="Kohn T."/>
            <person name="Peeters S.H."/>
            <person name="Heuer A."/>
            <person name="Rast P."/>
            <person name="Oberbeckmann S."/>
            <person name="Bunk B."/>
            <person name="Jeske O."/>
            <person name="Meyerdierks A."/>
            <person name="Storesund J.E."/>
            <person name="Kallscheuer N."/>
            <person name="Luecker S."/>
            <person name="Lage O.M."/>
            <person name="Pohl T."/>
            <person name="Merkel B.J."/>
            <person name="Hornburger P."/>
            <person name="Mueller R.-W."/>
            <person name="Bruemmer F."/>
            <person name="Labrenz M."/>
            <person name="Spormann A.M."/>
            <person name="Op den Camp H."/>
            <person name="Overmann J."/>
            <person name="Amann R."/>
            <person name="Jetten M.S.M."/>
            <person name="Mascher T."/>
            <person name="Medema M.H."/>
            <person name="Devos D.P."/>
            <person name="Kaster A.-K."/>
            <person name="Ovreas L."/>
            <person name="Rohde M."/>
            <person name="Galperin M.Y."/>
            <person name="Jogler C."/>
        </authorList>
    </citation>
    <scope>NUCLEOTIDE SEQUENCE [LARGE SCALE GENOMIC DNA]</scope>
    <source>
        <strain evidence="5 6">Pla133</strain>
    </source>
</reference>
<dbReference type="EMBL" id="CP036287">
    <property type="protein sequence ID" value="QDU67772.1"/>
    <property type="molecule type" value="Genomic_DNA"/>
</dbReference>
<dbReference type="GO" id="GO:0051536">
    <property type="term" value="F:iron-sulfur cluster binding"/>
    <property type="evidence" value="ECO:0007669"/>
    <property type="project" value="UniProtKB-KW"/>
</dbReference>
<dbReference type="SFLD" id="SFLDG01084">
    <property type="entry name" value="Uncharacterised_Radical_SAM_Su"/>
    <property type="match status" value="1"/>
</dbReference>
<keyword evidence="3" id="KW-0411">Iron-sulfur</keyword>
<accession>A0A518BLB9</accession>
<proteinExistence type="predicted"/>
<dbReference type="Pfam" id="PF04055">
    <property type="entry name" value="Radical_SAM"/>
    <property type="match status" value="1"/>
</dbReference>
<dbReference type="SFLD" id="SFLDS00029">
    <property type="entry name" value="Radical_SAM"/>
    <property type="match status" value="1"/>
</dbReference>
<dbReference type="Proteomes" id="UP000316921">
    <property type="component" value="Chromosome"/>
</dbReference>
<dbReference type="InterPro" id="IPR040086">
    <property type="entry name" value="MJ0683-like"/>
</dbReference>
<evidence type="ECO:0000256" key="3">
    <source>
        <dbReference type="ARBA" id="ARBA00023014"/>
    </source>
</evidence>
<dbReference type="KEGG" id="pbap:Pla133_28610"/>
<dbReference type="InterPro" id="IPR007197">
    <property type="entry name" value="rSAM"/>
</dbReference>
<keyword evidence="1" id="KW-0479">Metal-binding</keyword>
<organism evidence="5 6">
    <name type="scientific">Engelhardtia mirabilis</name>
    <dbReference type="NCBI Taxonomy" id="2528011"/>
    <lineage>
        <taxon>Bacteria</taxon>
        <taxon>Pseudomonadati</taxon>
        <taxon>Planctomycetota</taxon>
        <taxon>Planctomycetia</taxon>
        <taxon>Planctomycetia incertae sedis</taxon>
        <taxon>Engelhardtia</taxon>
    </lineage>
</organism>